<keyword evidence="6 8" id="KW-1133">Transmembrane helix</keyword>
<dbReference type="OrthoDB" id="5396846at2"/>
<evidence type="ECO:0000313" key="9">
    <source>
        <dbReference type="EMBL" id="ALC15888.1"/>
    </source>
</evidence>
<evidence type="ECO:0000256" key="2">
    <source>
        <dbReference type="ARBA" id="ARBA00007776"/>
    </source>
</evidence>
<dbReference type="PATRIC" id="fig|1603606.3.peg.1211"/>
<evidence type="ECO:0000256" key="5">
    <source>
        <dbReference type="ARBA" id="ARBA00022960"/>
    </source>
</evidence>
<feature type="transmembrane region" description="Helical" evidence="8">
    <location>
        <begin position="128"/>
        <end position="153"/>
    </location>
</feature>
<dbReference type="STRING" id="1603606.DSOUD_1106"/>
<feature type="transmembrane region" description="Helical" evidence="8">
    <location>
        <begin position="6"/>
        <end position="27"/>
    </location>
</feature>
<name>A0A0M4D1D3_9BACT</name>
<evidence type="ECO:0000256" key="3">
    <source>
        <dbReference type="ARBA" id="ARBA00022475"/>
    </source>
</evidence>
<keyword evidence="7 8" id="KW-0472">Membrane</keyword>
<keyword evidence="10" id="KW-1185">Reference proteome</keyword>
<gene>
    <name evidence="9" type="ORF">DSOUD_1106</name>
</gene>
<dbReference type="EMBL" id="CP010802">
    <property type="protein sequence ID" value="ALC15888.1"/>
    <property type="molecule type" value="Genomic_DNA"/>
</dbReference>
<evidence type="ECO:0000256" key="8">
    <source>
        <dbReference type="SAM" id="Phobius"/>
    </source>
</evidence>
<feature type="transmembrane region" description="Helical" evidence="8">
    <location>
        <begin position="34"/>
        <end position="58"/>
    </location>
</feature>
<dbReference type="GO" id="GO:0005886">
    <property type="term" value="C:plasma membrane"/>
    <property type="evidence" value="ECO:0007669"/>
    <property type="project" value="UniProtKB-SubCell"/>
</dbReference>
<dbReference type="KEGG" id="des:DSOUD_1106"/>
<dbReference type="RefSeq" id="WP_053550048.1">
    <property type="nucleotide sequence ID" value="NZ_CP010802.1"/>
</dbReference>
<evidence type="ECO:0000256" key="7">
    <source>
        <dbReference type="ARBA" id="ARBA00023136"/>
    </source>
</evidence>
<keyword evidence="4 8" id="KW-0812">Transmembrane</keyword>
<dbReference type="Pfam" id="PF04093">
    <property type="entry name" value="MreD"/>
    <property type="match status" value="1"/>
</dbReference>
<dbReference type="Proteomes" id="UP000057158">
    <property type="component" value="Chromosome"/>
</dbReference>
<organism evidence="9 10">
    <name type="scientific">Desulfuromonas soudanensis</name>
    <dbReference type="NCBI Taxonomy" id="1603606"/>
    <lineage>
        <taxon>Bacteria</taxon>
        <taxon>Pseudomonadati</taxon>
        <taxon>Thermodesulfobacteriota</taxon>
        <taxon>Desulfuromonadia</taxon>
        <taxon>Desulfuromonadales</taxon>
        <taxon>Desulfuromonadaceae</taxon>
        <taxon>Desulfuromonas</taxon>
    </lineage>
</organism>
<dbReference type="InterPro" id="IPR007227">
    <property type="entry name" value="Cell_shape_determining_MreD"/>
</dbReference>
<feature type="transmembrane region" description="Helical" evidence="8">
    <location>
        <begin position="96"/>
        <end position="122"/>
    </location>
</feature>
<dbReference type="GO" id="GO:0008360">
    <property type="term" value="P:regulation of cell shape"/>
    <property type="evidence" value="ECO:0007669"/>
    <property type="project" value="UniProtKB-KW"/>
</dbReference>
<sequence length="178" mass="19793">MKRVVAYLFLGGVFLLFQTTLFSRLLPFQTKPDLLLILIVYLGLTESFLRGSFLAYLFGGLLDVFSGSYLGLCGLTFLIIFLAVRGTASRFNTESSLLLLFMVFCGTLLQSVVLILALVFFVDAGSSWLIILGSLLPQLLLNLLAALVLLWGLPRLQRRFLPFLAIPGLHRLDSRYGP</sequence>
<comment type="similarity">
    <text evidence="2">Belongs to the MreD family.</text>
</comment>
<evidence type="ECO:0000256" key="1">
    <source>
        <dbReference type="ARBA" id="ARBA00004651"/>
    </source>
</evidence>
<dbReference type="AlphaFoldDB" id="A0A0M4D1D3"/>
<keyword evidence="3" id="KW-1003">Cell membrane</keyword>
<keyword evidence="5" id="KW-0133">Cell shape</keyword>
<evidence type="ECO:0000256" key="6">
    <source>
        <dbReference type="ARBA" id="ARBA00022989"/>
    </source>
</evidence>
<reference evidence="9 10" key="1">
    <citation type="submission" date="2015-07" db="EMBL/GenBank/DDBJ databases">
        <title>Isolation and Genomic Characterization of a Novel Halophilic Metal-Reducing Deltaproteobacterium from the Deep Subsurface.</title>
        <authorList>
            <person name="Badalamenti J.P."/>
            <person name="Summers Z.M."/>
            <person name="Gralnick J.A."/>
            <person name="Bond D.R."/>
        </authorList>
    </citation>
    <scope>NUCLEOTIDE SEQUENCE [LARGE SCALE GENOMIC DNA]</scope>
    <source>
        <strain evidence="9 10">WTL</strain>
    </source>
</reference>
<evidence type="ECO:0000256" key="4">
    <source>
        <dbReference type="ARBA" id="ARBA00022692"/>
    </source>
</evidence>
<protein>
    <submittedName>
        <fullName evidence="9">Rod shape-determining protein MreD</fullName>
    </submittedName>
</protein>
<evidence type="ECO:0000313" key="10">
    <source>
        <dbReference type="Proteomes" id="UP000057158"/>
    </source>
</evidence>
<accession>A0A0M4D1D3</accession>
<feature type="transmembrane region" description="Helical" evidence="8">
    <location>
        <begin position="64"/>
        <end position="84"/>
    </location>
</feature>
<dbReference type="NCBIfam" id="TIGR03426">
    <property type="entry name" value="shape_MreD"/>
    <property type="match status" value="1"/>
</dbReference>
<proteinExistence type="inferred from homology"/>
<comment type="subcellular location">
    <subcellularLocation>
        <location evidence="1">Cell membrane</location>
        <topology evidence="1">Multi-pass membrane protein</topology>
    </subcellularLocation>
</comment>